<feature type="region of interest" description="Disordered" evidence="21">
    <location>
        <begin position="38"/>
        <end position="84"/>
    </location>
</feature>
<reference evidence="25" key="1">
    <citation type="submission" date="2025-08" db="UniProtKB">
        <authorList>
            <consortium name="RefSeq"/>
        </authorList>
    </citation>
    <scope>IDENTIFICATION</scope>
    <source>
        <tissue evidence="25">Whole larvae</tissue>
    </source>
</reference>
<dbReference type="GO" id="GO:0046872">
    <property type="term" value="F:metal ion binding"/>
    <property type="evidence" value="ECO:0007669"/>
    <property type="project" value="UniProtKB-KW"/>
</dbReference>
<keyword evidence="12" id="KW-0460">Magnesium</keyword>
<feature type="domain" description="BRCT" evidence="23">
    <location>
        <begin position="1249"/>
        <end position="1334"/>
    </location>
</feature>
<dbReference type="PANTHER" id="PTHR45997:SF1">
    <property type="entry name" value="DNA LIGASE 4"/>
    <property type="match status" value="1"/>
</dbReference>
<dbReference type="CDD" id="cd00027">
    <property type="entry name" value="BRCT"/>
    <property type="match status" value="1"/>
</dbReference>
<evidence type="ECO:0000313" key="25">
    <source>
        <dbReference type="RefSeq" id="XP_026759285.2"/>
    </source>
</evidence>
<dbReference type="Gene3D" id="1.25.40.10">
    <property type="entry name" value="Tetratricopeptide repeat domain"/>
    <property type="match status" value="2"/>
</dbReference>
<dbReference type="GO" id="GO:0006310">
    <property type="term" value="P:DNA recombination"/>
    <property type="evidence" value="ECO:0007669"/>
    <property type="project" value="UniProtKB-KW"/>
</dbReference>
<keyword evidence="10" id="KW-0227">DNA damage</keyword>
<comment type="subcellular location">
    <subcellularLocation>
        <location evidence="2">Nucleus</location>
    </subcellularLocation>
</comment>
<dbReference type="EC" id="6.5.1.1" evidence="4"/>
<sequence>MENSESNPTECEQKMDLEKELTNKFLSGEMTFADYSNEWYNYDDDDDGDDDDDIENTDDSTNRIIDEEPQPSVQSTGKSVTRRRKVTRLSPALLGLMGEANLRFVRGEKDTAERMCHEIIKQVPTAPEPYQTLAQIYENDSEKSLQFSLLAAHLSRPDATEWLRLAALSKERNNVKQVMTCYTQAIKAQPHNLDIHLKRLEILSTLEEIKYPLHTLSINRVKCYHRIVTCLPESDGEVIMKYAKMATTLYHNSNEVERALEVMGTAYKKCPALFTLEDINILIELLITMKQYQTCLEIFVANVGVDIEAEIETFKNADGKIEEQTNYIKCSIPNNLPIDLKSKLLICFIYLGAINLVQTLLEDFLSNDVEKAGDLYMDIEEALSAVGHHELAMQLLVPLVNNNSFDLGAVWLKHADCLNNLGRHDDAIESYYKVLKHAPQHPDARRKLFELLEKKGCIDEALKILQQDYKYVISAQLLHEQCNILKKYNKMLDYLENSSIFPILRLLLPACERERNPYMLKEKKLGELLVKVLSIKNSLDARKLLEYKSVNSARDHDFASVAYHVIKNKIRDECGDLTVGEINEILDKVATAEVGNKGPVLMETFEYALKKLSAKQFKWFLRIILKDLKLAFGVDRILSAFHPDAPSYYKNCNNLYKVCEELDDGNSRPLELGVQLFCAVSPMLSERLNITQVSQRLSSERKYHVENKFDGERFQMHMKNGEFEYFSRRGHPYSHKYGKTYETGLLTPFLKSCFSPSVVNFILDGEMMGWHKVDKSFRVKGESFDVKKITEHSSLRPCFCVYDVLYYNDKVLVGTPDKGGVPLEERLKLLDTMFSDIPGVIQHSKRIPVRDSNDILDKLNDAIELQEEGIVVKDVASYYVPQARNAGWYKIKPEYTSETMNDLDFVIIGADEAENKRHGRANSFYVACADVAAPGEVPHRWVSVGRVSSGFSNEQLQSVCEMLERHWVPTKRTSPPATLVFNKKKPDFWIMPEHSIVLEIRATELIRSVDYGTSHTLRFPRLCRLRDDKPVNDVITLEAFNALTENKGNVLKLATKTVEQGQMEVDGVEIKPRKKRAPNVIQVHEQFRPMISGDVKSISKALLDRKIRIISGDEEDDLKELIEIVISHSGKHVLNVGPDTWCAVVGRMTARARDALESRAVDVVPTSWLRQLPPSPEPCQLRPLDLLQMKPSTSLNFRRDYDRFGDSYTQPVDEGTLKRCFEKMDTESQIYLTRREMLAVDKHIFEDGNPFSFLRRCTIYFHNSSSIYAILAELYGAVVCDQAADLTHVTVAPTTKIEDVMKLKNEFRVPVISENWLDECFLTKKLISEDRFIL</sequence>
<evidence type="ECO:0000256" key="17">
    <source>
        <dbReference type="ARBA" id="ARBA00031942"/>
    </source>
</evidence>
<dbReference type="Proteomes" id="UP001652740">
    <property type="component" value="Unplaced"/>
</dbReference>
<keyword evidence="13" id="KW-0233">DNA recombination</keyword>
<proteinExistence type="inferred from homology"/>
<evidence type="ECO:0000256" key="7">
    <source>
        <dbReference type="ARBA" id="ARBA00022723"/>
    </source>
</evidence>
<keyword evidence="11" id="KW-0067">ATP-binding</keyword>
<evidence type="ECO:0000259" key="23">
    <source>
        <dbReference type="PROSITE" id="PS50172"/>
    </source>
</evidence>
<dbReference type="PROSITE" id="PS50005">
    <property type="entry name" value="TPR"/>
    <property type="match status" value="2"/>
</dbReference>
<dbReference type="InterPro" id="IPR012310">
    <property type="entry name" value="DNA_ligase_ATP-dep_cent"/>
</dbReference>
<dbReference type="PROSITE" id="PS50160">
    <property type="entry name" value="DNA_LIGASE_A3"/>
    <property type="match status" value="1"/>
</dbReference>
<evidence type="ECO:0000256" key="10">
    <source>
        <dbReference type="ARBA" id="ARBA00022763"/>
    </source>
</evidence>
<feature type="repeat" description="TPR" evidence="19">
    <location>
        <begin position="159"/>
        <end position="192"/>
    </location>
</feature>
<keyword evidence="19" id="KW-0802">TPR repeat</keyword>
<dbReference type="InterPro" id="IPR021536">
    <property type="entry name" value="DNA_ligase_IV_dom"/>
</dbReference>
<dbReference type="GO" id="GO:0032807">
    <property type="term" value="C:DNA ligase IV complex"/>
    <property type="evidence" value="ECO:0007669"/>
    <property type="project" value="TreeGrafter"/>
</dbReference>
<evidence type="ECO:0000256" key="13">
    <source>
        <dbReference type="ARBA" id="ARBA00023172"/>
    </source>
</evidence>
<dbReference type="Gene3D" id="1.10.3260.10">
    <property type="entry name" value="DNA ligase, ATP-dependent, N-terminal domain"/>
    <property type="match status" value="1"/>
</dbReference>
<evidence type="ECO:0000256" key="15">
    <source>
        <dbReference type="ARBA" id="ARBA00023242"/>
    </source>
</evidence>
<dbReference type="GO" id="GO:0003910">
    <property type="term" value="F:DNA ligase (ATP) activity"/>
    <property type="evidence" value="ECO:0007669"/>
    <property type="project" value="UniProtKB-EC"/>
</dbReference>
<dbReference type="GO" id="GO:0006303">
    <property type="term" value="P:double-strand break repair via nonhomologous end joining"/>
    <property type="evidence" value="ECO:0007669"/>
    <property type="project" value="TreeGrafter"/>
</dbReference>
<evidence type="ECO:0000256" key="12">
    <source>
        <dbReference type="ARBA" id="ARBA00022842"/>
    </source>
</evidence>
<dbReference type="InterPro" id="IPR029710">
    <property type="entry name" value="LIG4"/>
</dbReference>
<dbReference type="InterPro" id="IPR012340">
    <property type="entry name" value="NA-bd_OB-fold"/>
</dbReference>
<evidence type="ECO:0000256" key="2">
    <source>
        <dbReference type="ARBA" id="ARBA00004123"/>
    </source>
</evidence>
<dbReference type="Pfam" id="PF11411">
    <property type="entry name" value="DNA_ligase_IV"/>
    <property type="match status" value="1"/>
</dbReference>
<dbReference type="SUPFAM" id="SSF56091">
    <property type="entry name" value="DNA ligase/mRNA capping enzyme, catalytic domain"/>
    <property type="match status" value="1"/>
</dbReference>
<evidence type="ECO:0000256" key="16">
    <source>
        <dbReference type="ARBA" id="ARBA00030676"/>
    </source>
</evidence>
<keyword evidence="9" id="KW-0547">Nucleotide-binding</keyword>
<dbReference type="FunCoup" id="A0A6J1X192">
    <property type="interactions" value="805"/>
</dbReference>
<dbReference type="SUPFAM" id="SSF50249">
    <property type="entry name" value="Nucleic acid-binding proteins"/>
    <property type="match status" value="1"/>
</dbReference>
<evidence type="ECO:0000256" key="20">
    <source>
        <dbReference type="RuleBase" id="RU004196"/>
    </source>
</evidence>
<evidence type="ECO:0000256" key="11">
    <source>
        <dbReference type="ARBA" id="ARBA00022840"/>
    </source>
</evidence>
<dbReference type="KEGG" id="gmw:113518514"/>
<keyword evidence="24" id="KW-1185">Reference proteome</keyword>
<dbReference type="SUPFAM" id="SSF52113">
    <property type="entry name" value="BRCT domain"/>
    <property type="match status" value="1"/>
</dbReference>
<dbReference type="Gene3D" id="3.30.470.30">
    <property type="entry name" value="DNA ligase/mRNA capping enzyme"/>
    <property type="match status" value="1"/>
</dbReference>
<evidence type="ECO:0000256" key="18">
    <source>
        <dbReference type="ARBA" id="ARBA00034003"/>
    </source>
</evidence>
<keyword evidence="14" id="KW-0234">DNA repair</keyword>
<dbReference type="GO" id="GO:0071897">
    <property type="term" value="P:DNA biosynthetic process"/>
    <property type="evidence" value="ECO:0007669"/>
    <property type="project" value="InterPro"/>
</dbReference>
<comment type="catalytic activity">
    <reaction evidence="18">
        <text>ATP + (deoxyribonucleotide)n-3'-hydroxyl + 5'-phospho-(deoxyribonucleotide)m = (deoxyribonucleotide)n+m + AMP + diphosphate.</text>
        <dbReference type="EC" id="6.5.1.1"/>
    </reaction>
</comment>
<dbReference type="GO" id="GO:0005958">
    <property type="term" value="C:DNA-dependent protein kinase-DNA ligase 4 complex"/>
    <property type="evidence" value="ECO:0007669"/>
    <property type="project" value="TreeGrafter"/>
</dbReference>
<dbReference type="PROSITE" id="PS50172">
    <property type="entry name" value="BRCT"/>
    <property type="match status" value="1"/>
</dbReference>
<dbReference type="InterPro" id="IPR000977">
    <property type="entry name" value="DNA_ligase_ATP-dep"/>
</dbReference>
<evidence type="ECO:0000256" key="5">
    <source>
        <dbReference type="ARBA" id="ARBA00022073"/>
    </source>
</evidence>
<keyword evidence="7" id="KW-0479">Metal-binding</keyword>
<dbReference type="GeneID" id="113518514"/>
<feature type="compositionally biased region" description="Acidic residues" evidence="21">
    <location>
        <begin position="41"/>
        <end position="58"/>
    </location>
</feature>
<dbReference type="Gene3D" id="2.40.50.140">
    <property type="entry name" value="Nucleic acid-binding proteins"/>
    <property type="match status" value="1"/>
</dbReference>
<evidence type="ECO:0000259" key="22">
    <source>
        <dbReference type="PROSITE" id="PS50160"/>
    </source>
</evidence>
<dbReference type="InterPro" id="IPR044125">
    <property type="entry name" value="Adenylation_DNA_ligase_IV"/>
</dbReference>
<dbReference type="NCBIfam" id="TIGR00574">
    <property type="entry name" value="dnl1"/>
    <property type="match status" value="1"/>
</dbReference>
<evidence type="ECO:0000256" key="4">
    <source>
        <dbReference type="ARBA" id="ARBA00012727"/>
    </source>
</evidence>
<dbReference type="Gene3D" id="3.40.50.10190">
    <property type="entry name" value="BRCT domain"/>
    <property type="match status" value="2"/>
</dbReference>
<dbReference type="GO" id="GO:0003677">
    <property type="term" value="F:DNA binding"/>
    <property type="evidence" value="ECO:0007669"/>
    <property type="project" value="InterPro"/>
</dbReference>
<organism evidence="24 25">
    <name type="scientific">Galleria mellonella</name>
    <name type="common">Greater wax moth</name>
    <dbReference type="NCBI Taxonomy" id="7137"/>
    <lineage>
        <taxon>Eukaryota</taxon>
        <taxon>Metazoa</taxon>
        <taxon>Ecdysozoa</taxon>
        <taxon>Arthropoda</taxon>
        <taxon>Hexapoda</taxon>
        <taxon>Insecta</taxon>
        <taxon>Pterygota</taxon>
        <taxon>Neoptera</taxon>
        <taxon>Endopterygota</taxon>
        <taxon>Lepidoptera</taxon>
        <taxon>Glossata</taxon>
        <taxon>Ditrysia</taxon>
        <taxon>Pyraloidea</taxon>
        <taxon>Pyralidae</taxon>
        <taxon>Galleriinae</taxon>
        <taxon>Galleria</taxon>
    </lineage>
</organism>
<evidence type="ECO:0000313" key="24">
    <source>
        <dbReference type="Proteomes" id="UP001652740"/>
    </source>
</evidence>
<dbReference type="InParanoid" id="A0A6J1X192"/>
<feature type="repeat" description="TPR" evidence="19">
    <location>
        <begin position="408"/>
        <end position="441"/>
    </location>
</feature>
<dbReference type="InterPro" id="IPR011990">
    <property type="entry name" value="TPR-like_helical_dom_sf"/>
</dbReference>
<dbReference type="GO" id="GO:0006297">
    <property type="term" value="P:nucleotide-excision repair, DNA gap filling"/>
    <property type="evidence" value="ECO:0007669"/>
    <property type="project" value="TreeGrafter"/>
</dbReference>
<dbReference type="PANTHER" id="PTHR45997">
    <property type="entry name" value="DNA LIGASE 4"/>
    <property type="match status" value="1"/>
</dbReference>
<evidence type="ECO:0000256" key="3">
    <source>
        <dbReference type="ARBA" id="ARBA00007572"/>
    </source>
</evidence>
<evidence type="ECO:0000256" key="14">
    <source>
        <dbReference type="ARBA" id="ARBA00023204"/>
    </source>
</evidence>
<evidence type="ECO:0000256" key="1">
    <source>
        <dbReference type="ARBA" id="ARBA00001946"/>
    </source>
</evidence>
<dbReference type="InterPro" id="IPR012308">
    <property type="entry name" value="DNA_ligase_ATP-dep_N"/>
</dbReference>
<evidence type="ECO:0000256" key="19">
    <source>
        <dbReference type="PROSITE-ProRule" id="PRU00339"/>
    </source>
</evidence>
<dbReference type="InterPro" id="IPR036420">
    <property type="entry name" value="BRCT_dom_sf"/>
</dbReference>
<keyword evidence="6" id="KW-0436">Ligase</keyword>
<name>A0A6J1X192_GALME</name>
<dbReference type="Pfam" id="PF04679">
    <property type="entry name" value="DNA_ligase_A_C"/>
    <property type="match status" value="1"/>
</dbReference>
<protein>
    <recommendedName>
        <fullName evidence="5">DNA ligase 4</fullName>
        <ecNumber evidence="4">6.5.1.1</ecNumber>
    </recommendedName>
    <alternativeName>
        <fullName evidence="17">DNA ligase IV</fullName>
    </alternativeName>
    <alternativeName>
        <fullName evidence="16">Polydeoxyribonucleotide synthase [ATP] 4</fullName>
    </alternativeName>
</protein>
<dbReference type="CDD" id="cd07903">
    <property type="entry name" value="Adenylation_DNA_ligase_IV"/>
    <property type="match status" value="1"/>
</dbReference>
<dbReference type="RefSeq" id="XP_026759285.2">
    <property type="nucleotide sequence ID" value="XM_026903484.3"/>
</dbReference>
<evidence type="ECO:0000256" key="8">
    <source>
        <dbReference type="ARBA" id="ARBA00022737"/>
    </source>
</evidence>
<feature type="domain" description="ATP-dependent DNA ligase family profile" evidence="22">
    <location>
        <begin position="790"/>
        <end position="930"/>
    </location>
</feature>
<dbReference type="InterPro" id="IPR036599">
    <property type="entry name" value="DNA_ligase_N_sf"/>
</dbReference>
<dbReference type="SMART" id="SM00028">
    <property type="entry name" value="TPR"/>
    <property type="match status" value="3"/>
</dbReference>
<dbReference type="InterPro" id="IPR001357">
    <property type="entry name" value="BRCT_dom"/>
</dbReference>
<dbReference type="Pfam" id="PF14559">
    <property type="entry name" value="TPR_19"/>
    <property type="match status" value="1"/>
</dbReference>
<dbReference type="Pfam" id="PF01068">
    <property type="entry name" value="DNA_ligase_A_M"/>
    <property type="match status" value="1"/>
</dbReference>
<dbReference type="GO" id="GO:0005524">
    <property type="term" value="F:ATP binding"/>
    <property type="evidence" value="ECO:0007669"/>
    <property type="project" value="UniProtKB-KW"/>
</dbReference>
<accession>A0A6J1X192</accession>
<gene>
    <name evidence="25" type="primary">LOC113518514</name>
</gene>
<comment type="cofactor">
    <cofactor evidence="1">
        <name>Mg(2+)</name>
        <dbReference type="ChEBI" id="CHEBI:18420"/>
    </cofactor>
</comment>
<evidence type="ECO:0000256" key="9">
    <source>
        <dbReference type="ARBA" id="ARBA00022741"/>
    </source>
</evidence>
<keyword evidence="15" id="KW-0539">Nucleus</keyword>
<evidence type="ECO:0000256" key="21">
    <source>
        <dbReference type="SAM" id="MobiDB-lite"/>
    </source>
</evidence>
<evidence type="ECO:0000256" key="6">
    <source>
        <dbReference type="ARBA" id="ARBA00022598"/>
    </source>
</evidence>
<dbReference type="Pfam" id="PF04675">
    <property type="entry name" value="DNA_ligase_A_N"/>
    <property type="match status" value="1"/>
</dbReference>
<dbReference type="InterPro" id="IPR012309">
    <property type="entry name" value="DNA_ligase_ATP-dep_C"/>
</dbReference>
<dbReference type="InterPro" id="IPR019734">
    <property type="entry name" value="TPR_rpt"/>
</dbReference>
<comment type="similarity">
    <text evidence="3 20">Belongs to the ATP-dependent DNA ligase family.</text>
</comment>
<dbReference type="SUPFAM" id="SSF48452">
    <property type="entry name" value="TPR-like"/>
    <property type="match status" value="1"/>
</dbReference>
<keyword evidence="8" id="KW-0677">Repeat</keyword>